<dbReference type="NCBIfam" id="TIGR01357">
    <property type="entry name" value="aroB"/>
    <property type="match status" value="1"/>
</dbReference>
<dbReference type="PIRSF" id="PIRSF001455">
    <property type="entry name" value="DHQ_synth"/>
    <property type="match status" value="1"/>
</dbReference>
<evidence type="ECO:0000256" key="12">
    <source>
        <dbReference type="ARBA" id="ARBA00022605"/>
    </source>
</evidence>
<dbReference type="GO" id="GO:0009423">
    <property type="term" value="P:chorismate biosynthetic process"/>
    <property type="evidence" value="ECO:0007669"/>
    <property type="project" value="UniProtKB-UniRule"/>
</dbReference>
<dbReference type="Gene3D" id="1.20.1090.10">
    <property type="entry name" value="Dehydroquinate synthase-like - alpha domain"/>
    <property type="match status" value="1"/>
</dbReference>
<evidence type="ECO:0000256" key="1">
    <source>
        <dbReference type="ARBA" id="ARBA00001393"/>
    </source>
</evidence>
<evidence type="ECO:0000256" key="2">
    <source>
        <dbReference type="ARBA" id="ARBA00001911"/>
    </source>
</evidence>
<keyword evidence="12" id="KW-0028">Amino-acid biosynthesis</keyword>
<dbReference type="Pfam" id="PF01761">
    <property type="entry name" value="DHQ_synthase"/>
    <property type="match status" value="1"/>
</dbReference>
<keyword evidence="18 23" id="KW-0456">Lyase</keyword>
<dbReference type="AlphaFoldDB" id="A0AA34RE36"/>
<evidence type="ECO:0000256" key="13">
    <source>
        <dbReference type="ARBA" id="ARBA00022723"/>
    </source>
</evidence>
<comment type="function">
    <text evidence="5">Catalyzes the conversion of 3-deoxy-D-arabino-heptulosonate 7-phosphate (DAHP) to dehydroquinate (DHQ).</text>
</comment>
<keyword evidence="16" id="KW-0520">NAD</keyword>
<keyword evidence="17" id="KW-0057">Aromatic amino acid biosynthesis</keyword>
<evidence type="ECO:0000256" key="9">
    <source>
        <dbReference type="ARBA" id="ARBA00013031"/>
    </source>
</evidence>
<dbReference type="InterPro" id="IPR030960">
    <property type="entry name" value="DHQS/DOIS_N"/>
</dbReference>
<dbReference type="GO" id="GO:0008652">
    <property type="term" value="P:amino acid biosynthetic process"/>
    <property type="evidence" value="ECO:0007669"/>
    <property type="project" value="UniProtKB-KW"/>
</dbReference>
<evidence type="ECO:0000313" key="23">
    <source>
        <dbReference type="EMBL" id="AEB42019.1"/>
    </source>
</evidence>
<keyword evidence="13" id="KW-0479">Metal-binding</keyword>
<evidence type="ECO:0000256" key="16">
    <source>
        <dbReference type="ARBA" id="ARBA00023027"/>
    </source>
</evidence>
<comment type="subcellular location">
    <subcellularLocation>
        <location evidence="6">Cytoplasm</location>
    </subcellularLocation>
</comment>
<keyword evidence="19" id="KW-0170">Cobalt</keyword>
<keyword evidence="14" id="KW-0547">Nucleotide-binding</keyword>
<evidence type="ECO:0000256" key="6">
    <source>
        <dbReference type="ARBA" id="ARBA00004496"/>
    </source>
</evidence>
<comment type="pathway">
    <text evidence="7">Metabolic intermediate biosynthesis; chorismate biosynthesis; chorismate from D-erythrose 4-phosphate and phosphoenolpyruvate: step 2/7.</text>
</comment>
<dbReference type="Gene3D" id="3.40.50.1970">
    <property type="match status" value="1"/>
</dbReference>
<dbReference type="InterPro" id="IPR016037">
    <property type="entry name" value="DHQ_synth_AroB"/>
</dbReference>
<evidence type="ECO:0000259" key="22">
    <source>
        <dbReference type="Pfam" id="PF24621"/>
    </source>
</evidence>
<dbReference type="CDD" id="cd08195">
    <property type="entry name" value="DHQS"/>
    <property type="match status" value="1"/>
</dbReference>
<dbReference type="Proteomes" id="UP000008305">
    <property type="component" value="Chromosome"/>
</dbReference>
<dbReference type="EMBL" id="CP002608">
    <property type="protein sequence ID" value="AEB42019.1"/>
    <property type="molecule type" value="Genomic_DNA"/>
</dbReference>
<evidence type="ECO:0000256" key="20">
    <source>
        <dbReference type="NCBIfam" id="TIGR01357"/>
    </source>
</evidence>
<evidence type="ECO:0000256" key="4">
    <source>
        <dbReference type="ARBA" id="ARBA00001947"/>
    </source>
</evidence>
<dbReference type="PANTHER" id="PTHR43622:SF7">
    <property type="entry name" value="3-DEHYDROQUINATE SYNTHASE, CHLOROPLASTIC"/>
    <property type="match status" value="1"/>
</dbReference>
<dbReference type="EC" id="4.2.3.4" evidence="9 20"/>
<comment type="cofactor">
    <cofactor evidence="3">
        <name>Co(2+)</name>
        <dbReference type="ChEBI" id="CHEBI:48828"/>
    </cofactor>
</comment>
<proteinExistence type="inferred from homology"/>
<accession>A0AA34RE36</accession>
<feature type="domain" description="3-dehydroquinate synthase N-terminal" evidence="21">
    <location>
        <begin position="64"/>
        <end position="174"/>
    </location>
</feature>
<dbReference type="InterPro" id="IPR050071">
    <property type="entry name" value="Dehydroquinate_synthase"/>
</dbReference>
<evidence type="ECO:0000256" key="14">
    <source>
        <dbReference type="ARBA" id="ARBA00022741"/>
    </source>
</evidence>
<evidence type="ECO:0000256" key="17">
    <source>
        <dbReference type="ARBA" id="ARBA00023141"/>
    </source>
</evidence>
<reference evidence="23 24" key="1">
    <citation type="journal article" date="2011" name="J. Bacteriol.">
        <title>Genome sequence of the obligate intracellular animal pathogen Chlamydia pecorum E58.</title>
        <authorList>
            <person name="Mojica S."/>
            <person name="Huot Creasy H."/>
            <person name="Daugherty S."/>
            <person name="Read T.D."/>
            <person name="Kim T."/>
            <person name="Kaltenboeck B."/>
            <person name="Bavoil P."/>
            <person name="Myers G.S."/>
        </authorList>
    </citation>
    <scope>NUCLEOTIDE SEQUENCE [LARGE SCALE GENOMIC DNA]</scope>
    <source>
        <strain evidence="23 24">E58</strain>
    </source>
</reference>
<protein>
    <recommendedName>
        <fullName evidence="10 20">3-dehydroquinate synthase</fullName>
        <ecNumber evidence="9 20">4.2.3.4</ecNumber>
    </recommendedName>
</protein>
<evidence type="ECO:0000259" key="21">
    <source>
        <dbReference type="Pfam" id="PF01761"/>
    </source>
</evidence>
<evidence type="ECO:0000256" key="8">
    <source>
        <dbReference type="ARBA" id="ARBA00005412"/>
    </source>
</evidence>
<evidence type="ECO:0000256" key="11">
    <source>
        <dbReference type="ARBA" id="ARBA00022490"/>
    </source>
</evidence>
<dbReference type="KEGG" id="cpm:G5S_1106"/>
<dbReference type="GO" id="GO:0003856">
    <property type="term" value="F:3-dehydroquinate synthase activity"/>
    <property type="evidence" value="ECO:0007669"/>
    <property type="project" value="UniProtKB-UniRule"/>
</dbReference>
<dbReference type="GO" id="GO:0000166">
    <property type="term" value="F:nucleotide binding"/>
    <property type="evidence" value="ECO:0007669"/>
    <property type="project" value="UniProtKB-KW"/>
</dbReference>
<organism evidence="23 24">
    <name type="scientific">Chlamydia pecorum (strain ATCC VR-628 / DSM 29919 / E58)</name>
    <name type="common">Chlamydophila pecorum</name>
    <dbReference type="NCBI Taxonomy" id="331635"/>
    <lineage>
        <taxon>Bacteria</taxon>
        <taxon>Pseudomonadati</taxon>
        <taxon>Chlamydiota</taxon>
        <taxon>Chlamydiia</taxon>
        <taxon>Chlamydiales</taxon>
        <taxon>Chlamydiaceae</taxon>
        <taxon>Chlamydia/Chlamydophila group</taxon>
        <taxon>Chlamydia</taxon>
    </lineage>
</organism>
<comment type="similarity">
    <text evidence="8">Belongs to the sugar phosphate cyclases superfamily. Dehydroquinate synthase family.</text>
</comment>
<feature type="domain" description="3-dehydroquinate synthase C-terminal" evidence="22">
    <location>
        <begin position="177"/>
        <end position="331"/>
    </location>
</feature>
<dbReference type="PANTHER" id="PTHR43622">
    <property type="entry name" value="3-DEHYDROQUINATE SYNTHASE"/>
    <property type="match status" value="1"/>
</dbReference>
<evidence type="ECO:0000256" key="15">
    <source>
        <dbReference type="ARBA" id="ARBA00022833"/>
    </source>
</evidence>
<evidence type="ECO:0000256" key="5">
    <source>
        <dbReference type="ARBA" id="ARBA00003485"/>
    </source>
</evidence>
<dbReference type="RefSeq" id="WP_013713097.1">
    <property type="nucleotide sequence ID" value="NC_015408.1"/>
</dbReference>
<evidence type="ECO:0000256" key="19">
    <source>
        <dbReference type="ARBA" id="ARBA00023285"/>
    </source>
</evidence>
<sequence length="379" mass="42432">MIKEILTQPHRAKLVSNFFSKELFSSLSLKNPLVIITDHHIQQLHLPPIISRLKLLGYKVLVLAFAPGEQSKTFEVFLSLQQQLIDLGISSGTPILGWGGGVVLDIAGFVAATCCRGVPLYLVPTTLTAMIDASIGGKNGINLQGVKNRLGTVYLPKDVWICPEFLSTLPQHEWSYGIAEAIKHGVIADPYIWEFLHTHHQEVFSSPKLLKELILRNCQVKAAIVKEDLHDRCRRKILNFGHSIAHAIEALSEGHVPHGKAVSVGMMIETQLSLACGVLWSPQVLKDLRTLLKLFHLPTTLEELRTSIPQSLHEHVYHPGNLMRILHHDKKNPSPKEFNMVMIERLGKAASFQGTYCASPRREVLLKVLENECSLMRYN</sequence>
<dbReference type="GO" id="GO:0005737">
    <property type="term" value="C:cytoplasm"/>
    <property type="evidence" value="ECO:0007669"/>
    <property type="project" value="UniProtKB-SubCell"/>
</dbReference>
<keyword evidence="15" id="KW-0862">Zinc</keyword>
<dbReference type="InterPro" id="IPR056179">
    <property type="entry name" value="DHQS_C"/>
</dbReference>
<gene>
    <name evidence="23" type="primary">aroB</name>
    <name evidence="23" type="ordered locus">G5S_1106</name>
</gene>
<evidence type="ECO:0000256" key="7">
    <source>
        <dbReference type="ARBA" id="ARBA00004661"/>
    </source>
</evidence>
<name>A0AA34RE36_CHLPE</name>
<dbReference type="SUPFAM" id="SSF56796">
    <property type="entry name" value="Dehydroquinate synthase-like"/>
    <property type="match status" value="1"/>
</dbReference>
<comment type="catalytic activity">
    <reaction evidence="1">
        <text>7-phospho-2-dehydro-3-deoxy-D-arabino-heptonate = 3-dehydroquinate + phosphate</text>
        <dbReference type="Rhea" id="RHEA:21968"/>
        <dbReference type="ChEBI" id="CHEBI:32364"/>
        <dbReference type="ChEBI" id="CHEBI:43474"/>
        <dbReference type="ChEBI" id="CHEBI:58394"/>
        <dbReference type="EC" id="4.2.3.4"/>
    </reaction>
</comment>
<evidence type="ECO:0000313" key="24">
    <source>
        <dbReference type="Proteomes" id="UP000008305"/>
    </source>
</evidence>
<keyword evidence="11" id="KW-0963">Cytoplasm</keyword>
<comment type="cofactor">
    <cofactor evidence="4">
        <name>Zn(2+)</name>
        <dbReference type="ChEBI" id="CHEBI:29105"/>
    </cofactor>
</comment>
<dbReference type="GO" id="GO:0009073">
    <property type="term" value="P:aromatic amino acid family biosynthetic process"/>
    <property type="evidence" value="ECO:0007669"/>
    <property type="project" value="UniProtKB-KW"/>
</dbReference>
<dbReference type="FunFam" id="3.40.50.1970:FF:000007">
    <property type="entry name" value="Pentafunctional AROM polypeptide"/>
    <property type="match status" value="1"/>
</dbReference>
<evidence type="ECO:0000256" key="10">
    <source>
        <dbReference type="ARBA" id="ARBA00017684"/>
    </source>
</evidence>
<evidence type="ECO:0000256" key="3">
    <source>
        <dbReference type="ARBA" id="ARBA00001941"/>
    </source>
</evidence>
<dbReference type="Pfam" id="PF24621">
    <property type="entry name" value="DHQS_C"/>
    <property type="match status" value="1"/>
</dbReference>
<evidence type="ECO:0000256" key="18">
    <source>
        <dbReference type="ARBA" id="ARBA00023239"/>
    </source>
</evidence>
<comment type="cofactor">
    <cofactor evidence="2">
        <name>NAD(+)</name>
        <dbReference type="ChEBI" id="CHEBI:57540"/>
    </cofactor>
</comment>
<keyword evidence="24" id="KW-1185">Reference proteome</keyword>
<dbReference type="GO" id="GO:0046872">
    <property type="term" value="F:metal ion binding"/>
    <property type="evidence" value="ECO:0007669"/>
    <property type="project" value="UniProtKB-KW"/>
</dbReference>
<dbReference type="InterPro" id="IPR030963">
    <property type="entry name" value="DHQ_synth_fam"/>
</dbReference>